<name>S1NNF5_9ENTE</name>
<evidence type="ECO:0000259" key="5">
    <source>
        <dbReference type="Pfam" id="PF00557"/>
    </source>
</evidence>
<dbReference type="InterPro" id="IPR029149">
    <property type="entry name" value="Creatin/AminoP/Spt16_N"/>
</dbReference>
<dbReference type="EMBL" id="AHYR01000005">
    <property type="protein sequence ID" value="EOT41113.1"/>
    <property type="molecule type" value="Genomic_DNA"/>
</dbReference>
<dbReference type="OrthoDB" id="9806388at2"/>
<keyword evidence="3" id="KW-0378">Hydrolase</keyword>
<reference evidence="7 8" key="1">
    <citation type="submission" date="2013-03" db="EMBL/GenBank/DDBJ databases">
        <title>The Genome Sequence of Enterococcus dispar ATCC_51266 (Illumina only assembly).</title>
        <authorList>
            <consortium name="The Broad Institute Genomics Platform"/>
            <consortium name="The Broad Institute Genome Sequencing Center for Infectious Disease"/>
            <person name="Earl A."/>
            <person name="Russ C."/>
            <person name="Gilmore M."/>
            <person name="Surin D."/>
            <person name="Walker B."/>
            <person name="Young S."/>
            <person name="Zeng Q."/>
            <person name="Gargeya S."/>
            <person name="Fitzgerald M."/>
            <person name="Haas B."/>
            <person name="Abouelleil A."/>
            <person name="Allen A.W."/>
            <person name="Alvarado L."/>
            <person name="Arachchi H.M."/>
            <person name="Berlin A.M."/>
            <person name="Chapman S.B."/>
            <person name="Gainer-Dewar J."/>
            <person name="Goldberg J."/>
            <person name="Griggs A."/>
            <person name="Gujja S."/>
            <person name="Hansen M."/>
            <person name="Howarth C."/>
            <person name="Imamovic A."/>
            <person name="Ireland A."/>
            <person name="Larimer J."/>
            <person name="McCowan C."/>
            <person name="Murphy C."/>
            <person name="Pearson M."/>
            <person name="Poon T.W."/>
            <person name="Priest M."/>
            <person name="Roberts A."/>
            <person name="Saif S."/>
            <person name="Shea T."/>
            <person name="Sisk P."/>
            <person name="Sykes S."/>
            <person name="Wortman J."/>
            <person name="Nusbaum C."/>
            <person name="Birren B."/>
        </authorList>
    </citation>
    <scope>NUCLEOTIDE SEQUENCE [LARGE SCALE GENOMIC DNA]</scope>
    <source>
        <strain evidence="7 8">ATCC 51266</strain>
    </source>
</reference>
<dbReference type="PATRIC" id="fig|1139219.3.peg.1242"/>
<evidence type="ECO:0000256" key="2">
    <source>
        <dbReference type="ARBA" id="ARBA00008766"/>
    </source>
</evidence>
<evidence type="ECO:0000256" key="1">
    <source>
        <dbReference type="ARBA" id="ARBA00001936"/>
    </source>
</evidence>
<keyword evidence="4" id="KW-0464">Manganese</keyword>
<dbReference type="InterPro" id="IPR000994">
    <property type="entry name" value="Pept_M24"/>
</dbReference>
<dbReference type="eggNOG" id="COG0006">
    <property type="taxonomic scope" value="Bacteria"/>
</dbReference>
<proteinExistence type="inferred from homology"/>
<feature type="domain" description="Creatinase N-terminal" evidence="6">
    <location>
        <begin position="6"/>
        <end position="134"/>
    </location>
</feature>
<dbReference type="AlphaFoldDB" id="S1NNF5"/>
<feature type="domain" description="Peptidase M24" evidence="5">
    <location>
        <begin position="148"/>
        <end position="349"/>
    </location>
</feature>
<dbReference type="GO" id="GO:0016787">
    <property type="term" value="F:hydrolase activity"/>
    <property type="evidence" value="ECO:0007669"/>
    <property type="project" value="UniProtKB-KW"/>
</dbReference>
<dbReference type="RefSeq" id="WP_016172458.1">
    <property type="nucleotide sequence ID" value="NZ_ASWK01000001.1"/>
</dbReference>
<comment type="similarity">
    <text evidence="2">Belongs to the peptidase M24B family.</text>
</comment>
<dbReference type="Gene3D" id="3.40.350.10">
    <property type="entry name" value="Creatinase/prolidase N-terminal domain"/>
    <property type="match status" value="1"/>
</dbReference>
<evidence type="ECO:0000313" key="8">
    <source>
        <dbReference type="Proteomes" id="UP000014127"/>
    </source>
</evidence>
<dbReference type="FunFam" id="3.90.230.10:FF:000014">
    <property type="entry name" value="Aminopeptidase P family protein"/>
    <property type="match status" value="1"/>
</dbReference>
<dbReference type="HOGENOM" id="CLU_017266_4_2_9"/>
<comment type="caution">
    <text evidence="7">The sequence shown here is derived from an EMBL/GenBank/DDBJ whole genome shotgun (WGS) entry which is preliminary data.</text>
</comment>
<protein>
    <submittedName>
        <fullName evidence="7">Xaa-Pro dipeptidase</fullName>
    </submittedName>
</protein>
<evidence type="ECO:0000313" key="7">
    <source>
        <dbReference type="EMBL" id="EOT41113.1"/>
    </source>
</evidence>
<organism evidence="7 8">
    <name type="scientific">Enterococcus dispar ATCC 51266</name>
    <dbReference type="NCBI Taxonomy" id="1139219"/>
    <lineage>
        <taxon>Bacteria</taxon>
        <taxon>Bacillati</taxon>
        <taxon>Bacillota</taxon>
        <taxon>Bacilli</taxon>
        <taxon>Lactobacillales</taxon>
        <taxon>Enterococcaceae</taxon>
        <taxon>Enterococcus</taxon>
    </lineage>
</organism>
<dbReference type="InterPro" id="IPR050659">
    <property type="entry name" value="Peptidase_M24B"/>
</dbReference>
<dbReference type="InterPro" id="IPR036005">
    <property type="entry name" value="Creatinase/aminopeptidase-like"/>
</dbReference>
<dbReference type="Pfam" id="PF00557">
    <property type="entry name" value="Peptidase_M24"/>
    <property type="match status" value="1"/>
</dbReference>
<gene>
    <name evidence="7" type="ORF">OMK_01282</name>
</gene>
<keyword evidence="8" id="KW-1185">Reference proteome</keyword>
<evidence type="ECO:0000256" key="4">
    <source>
        <dbReference type="ARBA" id="ARBA00023211"/>
    </source>
</evidence>
<dbReference type="Pfam" id="PF01321">
    <property type="entry name" value="Creatinase_N"/>
    <property type="match status" value="1"/>
</dbReference>
<dbReference type="SUPFAM" id="SSF53092">
    <property type="entry name" value="Creatinase/prolidase N-terminal domain"/>
    <property type="match status" value="1"/>
</dbReference>
<dbReference type="Gene3D" id="3.90.230.10">
    <property type="entry name" value="Creatinase/methionine aminopeptidase superfamily"/>
    <property type="match status" value="1"/>
</dbReference>
<dbReference type="InterPro" id="IPR000587">
    <property type="entry name" value="Creatinase_N"/>
</dbReference>
<dbReference type="CDD" id="cd01092">
    <property type="entry name" value="APP-like"/>
    <property type="match status" value="1"/>
</dbReference>
<dbReference type="SUPFAM" id="SSF55920">
    <property type="entry name" value="Creatinase/aminopeptidase"/>
    <property type="match status" value="1"/>
</dbReference>
<comment type="cofactor">
    <cofactor evidence="1">
        <name>Mn(2+)</name>
        <dbReference type="ChEBI" id="CHEBI:29035"/>
    </cofactor>
</comment>
<evidence type="ECO:0000259" key="6">
    <source>
        <dbReference type="Pfam" id="PF01321"/>
    </source>
</evidence>
<evidence type="ECO:0000256" key="3">
    <source>
        <dbReference type="ARBA" id="ARBA00022801"/>
    </source>
</evidence>
<dbReference type="PANTHER" id="PTHR46112">
    <property type="entry name" value="AMINOPEPTIDASE"/>
    <property type="match status" value="1"/>
</dbReference>
<dbReference type="Proteomes" id="UP000014127">
    <property type="component" value="Unassembled WGS sequence"/>
</dbReference>
<dbReference type="PANTHER" id="PTHR46112:SF10">
    <property type="entry name" value="DIPEPTIDASE YKVY-RELATED"/>
    <property type="match status" value="1"/>
</dbReference>
<accession>S1NNF5</accession>
<dbReference type="STRING" id="44009.RV01_GL002182"/>
<sequence>MNLAKIEELKKWLNSHNIPLAYISNPDHIAYYSGYTSDPHERVLALFISATADPFLFTPALEVETAKNSSWKFDVLGYADNQNPWQLIVQALKERYDEPKKIAIEKNHLTVDRLEILRSLLLHTDFNFDLTPVIQQSQLRKTTEEITLLKEAGAWADEAFKIGFAAIQAGASEAEITAEIEYQLKRRGVSQMSFDTIVLAGDNAANPHGAPGERKIVPNELVLFDLGVIWKGYCSDATRTVAYQKPTALQEKIYQIVLEAQLAAQNFVRPGVTAAQIDQVARNVIEKAGYGKYFNHRLGHGIGTTVHEFPSLVEGNDLVIEEGMCFSIEPGIYIPGEVGVRIEDCVHVTHNGCESFTQTPKELQIITRKAD</sequence>